<evidence type="ECO:0000256" key="1">
    <source>
        <dbReference type="SAM" id="Coils"/>
    </source>
</evidence>
<dbReference type="Pfam" id="PF05685">
    <property type="entry name" value="Uma2"/>
    <property type="match status" value="1"/>
</dbReference>
<evidence type="ECO:0000256" key="2">
    <source>
        <dbReference type="SAM" id="MobiDB-lite"/>
    </source>
</evidence>
<feature type="region of interest" description="Disordered" evidence="2">
    <location>
        <begin position="1"/>
        <end position="27"/>
    </location>
</feature>
<evidence type="ECO:0000313" key="5">
    <source>
        <dbReference type="Proteomes" id="UP000239001"/>
    </source>
</evidence>
<gene>
    <name evidence="4" type="ORF">C7H19_11355</name>
</gene>
<dbReference type="OrthoDB" id="428258at2"/>
<evidence type="ECO:0000259" key="3">
    <source>
        <dbReference type="Pfam" id="PF05685"/>
    </source>
</evidence>
<keyword evidence="5" id="KW-1185">Reference proteome</keyword>
<dbReference type="InterPro" id="IPR008538">
    <property type="entry name" value="Uma2"/>
</dbReference>
<dbReference type="CDD" id="cd06260">
    <property type="entry name" value="DUF820-like"/>
    <property type="match status" value="1"/>
</dbReference>
<dbReference type="InterPro" id="IPR011335">
    <property type="entry name" value="Restrct_endonuc-II-like"/>
</dbReference>
<dbReference type="AlphaFoldDB" id="A0A2T1LY41"/>
<comment type="caution">
    <text evidence="4">The sequence shown here is derived from an EMBL/GenBank/DDBJ whole genome shotgun (WGS) entry which is preliminary data.</text>
</comment>
<proteinExistence type="predicted"/>
<dbReference type="Proteomes" id="UP000239001">
    <property type="component" value="Unassembled WGS sequence"/>
</dbReference>
<keyword evidence="1" id="KW-0175">Coiled coil</keyword>
<dbReference type="PANTHER" id="PTHR33352:SF3">
    <property type="entry name" value="SLR1612 PROTEIN"/>
    <property type="match status" value="1"/>
</dbReference>
<sequence>MIQIDPSLRLPTSEELPDSDDTPVDNEDQNFLPNLLDAILHSLWKDRNDWYFGVDMGIYHTTGTNPRTPVIPDGFLSIGVERRKRGKNRPSYVVWEERNQTVPIFVLEMVSHSYGQEYGEKMHIYARLGVLYYLIYNPEFSKRDKHTPFEIYRLTNGEYQLQSGEPFWMPEIGLGIGRKEYKLGIDEREMLCWYDSEGNPYPTPSEMAQQALQELETKQQELEASQQQATELAQLLQQYRQRFGNLPE</sequence>
<dbReference type="PANTHER" id="PTHR33352">
    <property type="entry name" value="SLR1095 PROTEIN"/>
    <property type="match status" value="1"/>
</dbReference>
<evidence type="ECO:0000313" key="4">
    <source>
        <dbReference type="EMBL" id="PSF37307.1"/>
    </source>
</evidence>
<protein>
    <recommendedName>
        <fullName evidence="3">Putative restriction endonuclease domain-containing protein</fullName>
    </recommendedName>
</protein>
<accession>A0A2T1LY41</accession>
<dbReference type="EMBL" id="PXOH01000010">
    <property type="protein sequence ID" value="PSF37307.1"/>
    <property type="molecule type" value="Genomic_DNA"/>
</dbReference>
<organism evidence="4 5">
    <name type="scientific">Aphanothece hegewaldii CCALA 016</name>
    <dbReference type="NCBI Taxonomy" id="2107694"/>
    <lineage>
        <taxon>Bacteria</taxon>
        <taxon>Bacillati</taxon>
        <taxon>Cyanobacteriota</taxon>
        <taxon>Cyanophyceae</taxon>
        <taxon>Oscillatoriophycideae</taxon>
        <taxon>Chroococcales</taxon>
        <taxon>Aphanothecaceae</taxon>
        <taxon>Aphanothece</taxon>
    </lineage>
</organism>
<feature type="compositionally biased region" description="Acidic residues" evidence="2">
    <location>
        <begin position="15"/>
        <end position="27"/>
    </location>
</feature>
<dbReference type="InterPro" id="IPR012296">
    <property type="entry name" value="Nuclease_put_TT1808"/>
</dbReference>
<feature type="domain" description="Putative restriction endonuclease" evidence="3">
    <location>
        <begin position="23"/>
        <end position="165"/>
    </location>
</feature>
<dbReference type="SUPFAM" id="SSF52980">
    <property type="entry name" value="Restriction endonuclease-like"/>
    <property type="match status" value="1"/>
</dbReference>
<name>A0A2T1LY41_9CHRO</name>
<reference evidence="4 5" key="1">
    <citation type="submission" date="2018-03" db="EMBL/GenBank/DDBJ databases">
        <title>The ancient ancestry and fast evolution of plastids.</title>
        <authorList>
            <person name="Moore K.R."/>
            <person name="Magnabosco C."/>
            <person name="Momper L."/>
            <person name="Gold D.A."/>
            <person name="Bosak T."/>
            <person name="Fournier G.P."/>
        </authorList>
    </citation>
    <scope>NUCLEOTIDE SEQUENCE [LARGE SCALE GENOMIC DNA]</scope>
    <source>
        <strain evidence="4 5">CCALA 016</strain>
    </source>
</reference>
<feature type="coiled-coil region" evidence="1">
    <location>
        <begin position="205"/>
        <end position="242"/>
    </location>
</feature>
<dbReference type="RefSeq" id="WP_106456995.1">
    <property type="nucleotide sequence ID" value="NZ_PXOH01000010.1"/>
</dbReference>
<dbReference type="Gene3D" id="3.90.1570.10">
    <property type="entry name" value="tt1808, chain A"/>
    <property type="match status" value="1"/>
</dbReference>
<reference evidence="4 5" key="2">
    <citation type="submission" date="2018-03" db="EMBL/GenBank/DDBJ databases">
        <authorList>
            <person name="Keele B.F."/>
        </authorList>
    </citation>
    <scope>NUCLEOTIDE SEQUENCE [LARGE SCALE GENOMIC DNA]</scope>
    <source>
        <strain evidence="4 5">CCALA 016</strain>
    </source>
</reference>